<evidence type="ECO:0000313" key="3">
    <source>
        <dbReference type="Proteomes" id="UP000650466"/>
    </source>
</evidence>
<accession>A0A926KNR8</accession>
<reference evidence="2" key="1">
    <citation type="submission" date="2020-09" db="EMBL/GenBank/DDBJ databases">
        <title>Draft Genome Sequence of Paenibacillus sp. WST5.</title>
        <authorList>
            <person name="Bao Z."/>
        </authorList>
    </citation>
    <scope>NUCLEOTIDE SEQUENCE</scope>
    <source>
        <strain evidence="2">WST5</strain>
    </source>
</reference>
<dbReference type="EMBL" id="JACVVD010000004">
    <property type="protein sequence ID" value="MBD0381242.1"/>
    <property type="molecule type" value="Genomic_DNA"/>
</dbReference>
<dbReference type="RefSeq" id="WP_188175034.1">
    <property type="nucleotide sequence ID" value="NZ_JACVVD010000004.1"/>
</dbReference>
<protein>
    <submittedName>
        <fullName evidence="2">ATPase</fullName>
    </submittedName>
</protein>
<dbReference type="InterPro" id="IPR027417">
    <property type="entry name" value="P-loop_NTPase"/>
</dbReference>
<dbReference type="AlphaFoldDB" id="A0A926KNR8"/>
<keyword evidence="3" id="KW-1185">Reference proteome</keyword>
<dbReference type="SUPFAM" id="SSF52540">
    <property type="entry name" value="P-loop containing nucleoside triphosphate hydrolases"/>
    <property type="match status" value="1"/>
</dbReference>
<dbReference type="Proteomes" id="UP000650466">
    <property type="component" value="Unassembled WGS sequence"/>
</dbReference>
<evidence type="ECO:0000256" key="1">
    <source>
        <dbReference type="SAM" id="Coils"/>
    </source>
</evidence>
<gene>
    <name evidence="2" type="ORF">ICC18_14045</name>
</gene>
<feature type="coiled-coil region" evidence="1">
    <location>
        <begin position="183"/>
        <end position="291"/>
    </location>
</feature>
<evidence type="ECO:0000313" key="2">
    <source>
        <dbReference type="EMBL" id="MBD0381242.1"/>
    </source>
</evidence>
<keyword evidence="1" id="KW-0175">Coiled coil</keyword>
<organism evidence="2 3">
    <name type="scientific">Paenibacillus sedimenti</name>
    <dbReference type="NCBI Taxonomy" id="2770274"/>
    <lineage>
        <taxon>Bacteria</taxon>
        <taxon>Bacillati</taxon>
        <taxon>Bacillota</taxon>
        <taxon>Bacilli</taxon>
        <taxon>Bacillales</taxon>
        <taxon>Paenibacillaceae</taxon>
        <taxon>Paenibacillus</taxon>
    </lineage>
</organism>
<comment type="caution">
    <text evidence="2">The sequence shown here is derived from an EMBL/GenBank/DDBJ whole genome shotgun (WGS) entry which is preliminary data.</text>
</comment>
<dbReference type="Gene3D" id="3.40.50.300">
    <property type="entry name" value="P-loop containing nucleotide triphosphate hydrolases"/>
    <property type="match status" value="1"/>
</dbReference>
<name>A0A926KNR8_9BACL</name>
<proteinExistence type="predicted"/>
<sequence length="519" mass="58546">MPKVIKFKQLHLISFTGHDEITVDYGDITKLSGKNGEGKSSIGTAPVWIKWGVDLSGAKFNPSPTDRPFERVFGSILLSFDGTDVLLAREIVKGSNKFYINEVPQKATEFDAFVATLFDKEQFLSLYNPGFFFTQHWQKQREQVMKHVTPPSNKEVFQAMSRTSPDQKAAEIKLNPQAERLEEELKKLSIADLEKKYADLKNKNDKWHTQAQGSVKTLSEQLAALGHAKEIDREALEAEIEQLDAKVRSFDVDNQLVMQREFDRQQLHNKIELLIKQIRDGKEEHTRLKEQEVKTHCHACEQELTEEAKTTLLSNKKVLLNVIAQRVNDQMKERDGLKLKLEALIPLDPPKPVAETIARIAEINSVLQAERTRAKAALDLEKAKQSEADFLKAKNDSIFVLDAIKAFKAKEAELQVSKVQALFTTLSVRLFDYVKSSDTYTPAFVIQMNGKDYPALSVGEKISAGLELSEVLYKQSELIVPTFVDGIGEYTGKVAVYGQLITGRAVPDQLLKIESEDVQ</sequence>